<dbReference type="GO" id="GO:0008897">
    <property type="term" value="F:holo-[acyl-carrier-protein] synthase activity"/>
    <property type="evidence" value="ECO:0007669"/>
    <property type="project" value="UniProtKB-UniRule"/>
</dbReference>
<comment type="catalytic activity">
    <reaction evidence="8">
        <text>apo-[ACP] + CoA = holo-[ACP] + adenosine 3',5'-bisphosphate + H(+)</text>
        <dbReference type="Rhea" id="RHEA:12068"/>
        <dbReference type="Rhea" id="RHEA-COMP:9685"/>
        <dbReference type="Rhea" id="RHEA-COMP:9690"/>
        <dbReference type="ChEBI" id="CHEBI:15378"/>
        <dbReference type="ChEBI" id="CHEBI:29999"/>
        <dbReference type="ChEBI" id="CHEBI:57287"/>
        <dbReference type="ChEBI" id="CHEBI:58343"/>
        <dbReference type="ChEBI" id="CHEBI:64479"/>
        <dbReference type="EC" id="2.7.8.7"/>
    </reaction>
</comment>
<comment type="similarity">
    <text evidence="8">Belongs to the P-Pant transferase superfamily. AcpS family.</text>
</comment>
<evidence type="ECO:0000313" key="11">
    <source>
        <dbReference type="Proteomes" id="UP000199287"/>
    </source>
</evidence>
<dbReference type="InterPro" id="IPR002582">
    <property type="entry name" value="ACPS"/>
</dbReference>
<dbReference type="RefSeq" id="WP_093372370.1">
    <property type="nucleotide sequence ID" value="NZ_FOQA01000006.1"/>
</dbReference>
<reference evidence="11" key="1">
    <citation type="submission" date="2016-10" db="EMBL/GenBank/DDBJ databases">
        <authorList>
            <person name="Varghese N."/>
            <person name="Submissions S."/>
        </authorList>
    </citation>
    <scope>NUCLEOTIDE SEQUENCE [LARGE SCALE GENOMIC DNA]</scope>
    <source>
        <strain evidence="11">Z-7934</strain>
    </source>
</reference>
<evidence type="ECO:0000256" key="7">
    <source>
        <dbReference type="ARBA" id="ARBA00023160"/>
    </source>
</evidence>
<comment type="subcellular location">
    <subcellularLocation>
        <location evidence="8">Cytoplasm</location>
    </subcellularLocation>
</comment>
<organism evidence="10 11">
    <name type="scientific">Tindallia magadiensis</name>
    <dbReference type="NCBI Taxonomy" id="69895"/>
    <lineage>
        <taxon>Bacteria</taxon>
        <taxon>Bacillati</taxon>
        <taxon>Bacillota</taxon>
        <taxon>Clostridia</taxon>
        <taxon>Peptostreptococcales</taxon>
        <taxon>Tindalliaceae</taxon>
        <taxon>Tindallia</taxon>
    </lineage>
</organism>
<feature type="binding site" evidence="8">
    <location>
        <position position="8"/>
    </location>
    <ligand>
        <name>Mg(2+)</name>
        <dbReference type="ChEBI" id="CHEBI:18420"/>
    </ligand>
</feature>
<evidence type="ECO:0000259" key="9">
    <source>
        <dbReference type="Pfam" id="PF01648"/>
    </source>
</evidence>
<keyword evidence="7 8" id="KW-0275">Fatty acid biosynthesis</keyword>
<dbReference type="SUPFAM" id="SSF56214">
    <property type="entry name" value="4'-phosphopantetheinyl transferase"/>
    <property type="match status" value="1"/>
</dbReference>
<sequence>MIVSTGIDLIEIHRIKDAVKKHSGFLDKILTAEEKKQYQERGGKAETIAGIFAAKEAVSKVLGTGIGKVGWHDIVVLKNAEGGPSITLKSKALSVAGEKGINHIHISITHTKELAMAYAIGENTSLKEGV</sequence>
<evidence type="ECO:0000256" key="8">
    <source>
        <dbReference type="HAMAP-Rule" id="MF_00101"/>
    </source>
</evidence>
<evidence type="ECO:0000313" key="10">
    <source>
        <dbReference type="EMBL" id="SFI07725.1"/>
    </source>
</evidence>
<dbReference type="InterPro" id="IPR008278">
    <property type="entry name" value="4-PPantetheinyl_Trfase_dom"/>
</dbReference>
<keyword evidence="3 8" id="KW-0479">Metal-binding</keyword>
<evidence type="ECO:0000256" key="3">
    <source>
        <dbReference type="ARBA" id="ARBA00022723"/>
    </source>
</evidence>
<dbReference type="InterPro" id="IPR004568">
    <property type="entry name" value="Ppantetheine-prot_Trfase_dom"/>
</dbReference>
<dbReference type="NCBIfam" id="TIGR00556">
    <property type="entry name" value="pantethn_trn"/>
    <property type="match status" value="1"/>
</dbReference>
<dbReference type="GO" id="GO:0005737">
    <property type="term" value="C:cytoplasm"/>
    <property type="evidence" value="ECO:0007669"/>
    <property type="project" value="UniProtKB-SubCell"/>
</dbReference>
<name>A0A1I3F938_9FIRM</name>
<gene>
    <name evidence="8" type="primary">acpS</name>
    <name evidence="10" type="ORF">SAMN05192551_10651</name>
</gene>
<keyword evidence="5 8" id="KW-0460">Magnesium</keyword>
<evidence type="ECO:0000256" key="1">
    <source>
        <dbReference type="ARBA" id="ARBA00022516"/>
    </source>
</evidence>
<proteinExistence type="inferred from homology"/>
<keyword evidence="11" id="KW-1185">Reference proteome</keyword>
<evidence type="ECO:0000256" key="5">
    <source>
        <dbReference type="ARBA" id="ARBA00022842"/>
    </source>
</evidence>
<keyword evidence="2 8" id="KW-0808">Transferase</keyword>
<feature type="domain" description="4'-phosphopantetheinyl transferase" evidence="9">
    <location>
        <begin position="5"/>
        <end position="98"/>
    </location>
</feature>
<dbReference type="HAMAP" id="MF_00101">
    <property type="entry name" value="AcpS"/>
    <property type="match status" value="1"/>
</dbReference>
<dbReference type="Gene3D" id="3.90.470.20">
    <property type="entry name" value="4'-phosphopantetheinyl transferase domain"/>
    <property type="match status" value="1"/>
</dbReference>
<dbReference type="GO" id="GO:0006633">
    <property type="term" value="P:fatty acid biosynthetic process"/>
    <property type="evidence" value="ECO:0007669"/>
    <property type="project" value="UniProtKB-UniRule"/>
</dbReference>
<feature type="binding site" evidence="8">
    <location>
        <position position="56"/>
    </location>
    <ligand>
        <name>Mg(2+)</name>
        <dbReference type="ChEBI" id="CHEBI:18420"/>
    </ligand>
</feature>
<keyword evidence="8" id="KW-0963">Cytoplasm</keyword>
<dbReference type="AlphaFoldDB" id="A0A1I3F938"/>
<dbReference type="EC" id="2.7.8.7" evidence="8"/>
<dbReference type="NCBIfam" id="TIGR00516">
    <property type="entry name" value="acpS"/>
    <property type="match status" value="1"/>
</dbReference>
<keyword evidence="6 8" id="KW-0443">Lipid metabolism</keyword>
<dbReference type="Pfam" id="PF01648">
    <property type="entry name" value="ACPS"/>
    <property type="match status" value="1"/>
</dbReference>
<keyword evidence="4 8" id="KW-0276">Fatty acid metabolism</keyword>
<protein>
    <recommendedName>
        <fullName evidence="8">Holo-[acyl-carrier-protein] synthase</fullName>
        <shortName evidence="8">Holo-ACP synthase</shortName>
        <ecNumber evidence="8">2.7.8.7</ecNumber>
    </recommendedName>
    <alternativeName>
        <fullName evidence="8">4'-phosphopantetheinyl transferase AcpS</fullName>
    </alternativeName>
</protein>
<comment type="function">
    <text evidence="8">Transfers the 4'-phosphopantetheine moiety from coenzyme A to a Ser of acyl-carrier-protein.</text>
</comment>
<comment type="cofactor">
    <cofactor evidence="8">
        <name>Mg(2+)</name>
        <dbReference type="ChEBI" id="CHEBI:18420"/>
    </cofactor>
</comment>
<accession>A0A1I3F938</accession>
<dbReference type="STRING" id="69895.SAMN05192551_10651"/>
<dbReference type="InterPro" id="IPR037143">
    <property type="entry name" value="4-PPantetheinyl_Trfase_dom_sf"/>
</dbReference>
<dbReference type="EMBL" id="FOQA01000006">
    <property type="protein sequence ID" value="SFI07725.1"/>
    <property type="molecule type" value="Genomic_DNA"/>
</dbReference>
<dbReference type="GO" id="GO:0000287">
    <property type="term" value="F:magnesium ion binding"/>
    <property type="evidence" value="ECO:0007669"/>
    <property type="project" value="UniProtKB-UniRule"/>
</dbReference>
<keyword evidence="1 8" id="KW-0444">Lipid biosynthesis</keyword>
<evidence type="ECO:0000256" key="4">
    <source>
        <dbReference type="ARBA" id="ARBA00022832"/>
    </source>
</evidence>
<evidence type="ECO:0000256" key="2">
    <source>
        <dbReference type="ARBA" id="ARBA00022679"/>
    </source>
</evidence>
<evidence type="ECO:0000256" key="6">
    <source>
        <dbReference type="ARBA" id="ARBA00023098"/>
    </source>
</evidence>
<dbReference type="OrthoDB" id="517356at2"/>
<dbReference type="Proteomes" id="UP000199287">
    <property type="component" value="Unassembled WGS sequence"/>
</dbReference>